<evidence type="ECO:0000313" key="2">
    <source>
        <dbReference type="EMBL" id="RNA01109.1"/>
    </source>
</evidence>
<name>A0A3M7PQC5_BRAPC</name>
<evidence type="ECO:0000313" key="3">
    <source>
        <dbReference type="Proteomes" id="UP000276133"/>
    </source>
</evidence>
<feature type="transmembrane region" description="Helical" evidence="1">
    <location>
        <begin position="46"/>
        <end position="66"/>
    </location>
</feature>
<gene>
    <name evidence="2" type="ORF">BpHYR1_031177</name>
</gene>
<keyword evidence="1" id="KW-1133">Transmembrane helix</keyword>
<dbReference type="Proteomes" id="UP000276133">
    <property type="component" value="Unassembled WGS sequence"/>
</dbReference>
<reference evidence="2 3" key="1">
    <citation type="journal article" date="2018" name="Sci. Rep.">
        <title>Genomic signatures of local adaptation to the degree of environmental predictability in rotifers.</title>
        <authorList>
            <person name="Franch-Gras L."/>
            <person name="Hahn C."/>
            <person name="Garcia-Roger E.M."/>
            <person name="Carmona M.J."/>
            <person name="Serra M."/>
            <person name="Gomez A."/>
        </authorList>
    </citation>
    <scope>NUCLEOTIDE SEQUENCE [LARGE SCALE GENOMIC DNA]</scope>
    <source>
        <strain evidence="2">HYR1</strain>
    </source>
</reference>
<protein>
    <submittedName>
        <fullName evidence="2">Uncharacterized protein</fullName>
    </submittedName>
</protein>
<dbReference type="EMBL" id="REGN01009462">
    <property type="protein sequence ID" value="RNA01109.1"/>
    <property type="molecule type" value="Genomic_DNA"/>
</dbReference>
<keyword evidence="1" id="KW-0472">Membrane</keyword>
<dbReference type="AlphaFoldDB" id="A0A3M7PQC5"/>
<sequence length="76" mass="8897">MFRKKNILLILNLKNQFLLSCPIQTQNEENFIKLITVISHIISSDLAVVNLTLIMAIFASFLFSFMSERMRYKNNN</sequence>
<evidence type="ECO:0000256" key="1">
    <source>
        <dbReference type="SAM" id="Phobius"/>
    </source>
</evidence>
<keyword evidence="1" id="KW-0812">Transmembrane</keyword>
<organism evidence="2 3">
    <name type="scientific">Brachionus plicatilis</name>
    <name type="common">Marine rotifer</name>
    <name type="synonym">Brachionus muelleri</name>
    <dbReference type="NCBI Taxonomy" id="10195"/>
    <lineage>
        <taxon>Eukaryota</taxon>
        <taxon>Metazoa</taxon>
        <taxon>Spiralia</taxon>
        <taxon>Gnathifera</taxon>
        <taxon>Rotifera</taxon>
        <taxon>Eurotatoria</taxon>
        <taxon>Monogononta</taxon>
        <taxon>Pseudotrocha</taxon>
        <taxon>Ploima</taxon>
        <taxon>Brachionidae</taxon>
        <taxon>Brachionus</taxon>
    </lineage>
</organism>
<comment type="caution">
    <text evidence="2">The sequence shown here is derived from an EMBL/GenBank/DDBJ whole genome shotgun (WGS) entry which is preliminary data.</text>
</comment>
<accession>A0A3M7PQC5</accession>
<keyword evidence="3" id="KW-1185">Reference proteome</keyword>
<proteinExistence type="predicted"/>